<accession>A0A8K0IZ25</accession>
<dbReference type="PRINTS" id="PR00080">
    <property type="entry name" value="SDRFAMILY"/>
</dbReference>
<dbReference type="PRINTS" id="PR00081">
    <property type="entry name" value="GDHRDH"/>
</dbReference>
<comment type="similarity">
    <text evidence="1">Belongs to the short-chain dehydrogenases/reductases (SDR) family.</text>
</comment>
<dbReference type="EMBL" id="SRPY01001617">
    <property type="protein sequence ID" value="KAG5912739.1"/>
    <property type="molecule type" value="Genomic_DNA"/>
</dbReference>
<dbReference type="Proteomes" id="UP000811619">
    <property type="component" value="Unassembled WGS sequence"/>
</dbReference>
<evidence type="ECO:0000313" key="5">
    <source>
        <dbReference type="Proteomes" id="UP000811619"/>
    </source>
</evidence>
<dbReference type="Pfam" id="PF13561">
    <property type="entry name" value="adh_short_C2"/>
    <property type="match status" value="1"/>
</dbReference>
<dbReference type="PANTHER" id="PTHR24321:SF12">
    <property type="entry name" value="SHORT-CHAIN DEHYDROGENASE_REDUCTASE FAMILY, PUTATIVE (AFU_ORTHOLOGUE AFUA_5G14340)-RELATED"/>
    <property type="match status" value="1"/>
</dbReference>
<gene>
    <name evidence="4" type="ORF">E4U42_001925</name>
</gene>
<evidence type="ECO:0000313" key="4">
    <source>
        <dbReference type="EMBL" id="KAG5912739.1"/>
    </source>
</evidence>
<reference evidence="4" key="1">
    <citation type="journal article" date="2020" name="bioRxiv">
        <title>Whole genome comparisons of ergot fungi reveals the divergence and evolution of species within the genus Claviceps are the result of varying mechanisms driving genome evolution and host range expansion.</title>
        <authorList>
            <person name="Wyka S.A."/>
            <person name="Mondo S.J."/>
            <person name="Liu M."/>
            <person name="Dettman J."/>
            <person name="Nalam V."/>
            <person name="Broders K.D."/>
        </authorList>
    </citation>
    <scope>NUCLEOTIDE SEQUENCE</scope>
    <source>
        <strain evidence="4">CCC 489</strain>
    </source>
</reference>
<comment type="caution">
    <text evidence="4">The sequence shown here is derived from an EMBL/GenBank/DDBJ whole genome shotgun (WGS) entry which is preliminary data.</text>
</comment>
<evidence type="ECO:0000256" key="3">
    <source>
        <dbReference type="ARBA" id="ARBA00023002"/>
    </source>
</evidence>
<evidence type="ECO:0000256" key="2">
    <source>
        <dbReference type="ARBA" id="ARBA00022857"/>
    </source>
</evidence>
<dbReference type="PANTHER" id="PTHR24321">
    <property type="entry name" value="DEHYDROGENASES, SHORT CHAIN"/>
    <property type="match status" value="1"/>
</dbReference>
<dbReference type="InterPro" id="IPR020904">
    <property type="entry name" value="Sc_DH/Rdtase_CS"/>
</dbReference>
<protein>
    <submittedName>
        <fullName evidence="4">Uncharacterized protein</fullName>
    </submittedName>
</protein>
<proteinExistence type="inferred from homology"/>
<dbReference type="PROSITE" id="PS00061">
    <property type="entry name" value="ADH_SHORT"/>
    <property type="match status" value="1"/>
</dbReference>
<dbReference type="Gene3D" id="3.40.50.720">
    <property type="entry name" value="NAD(P)-binding Rossmann-like Domain"/>
    <property type="match status" value="1"/>
</dbReference>
<dbReference type="OrthoDB" id="1669814at2759"/>
<keyword evidence="2" id="KW-0521">NADP</keyword>
<dbReference type="SUPFAM" id="SSF51735">
    <property type="entry name" value="NAD(P)-binding Rossmann-fold domains"/>
    <property type="match status" value="1"/>
</dbReference>
<dbReference type="AlphaFoldDB" id="A0A8K0IZ25"/>
<keyword evidence="5" id="KW-1185">Reference proteome</keyword>
<organism evidence="4 5">
    <name type="scientific">Claviceps africana</name>
    <dbReference type="NCBI Taxonomy" id="83212"/>
    <lineage>
        <taxon>Eukaryota</taxon>
        <taxon>Fungi</taxon>
        <taxon>Dikarya</taxon>
        <taxon>Ascomycota</taxon>
        <taxon>Pezizomycotina</taxon>
        <taxon>Sordariomycetes</taxon>
        <taxon>Hypocreomycetidae</taxon>
        <taxon>Hypocreales</taxon>
        <taxon>Clavicipitaceae</taxon>
        <taxon>Claviceps</taxon>
    </lineage>
</organism>
<dbReference type="InterPro" id="IPR002347">
    <property type="entry name" value="SDR_fam"/>
</dbReference>
<sequence>MDVNLDGTFYVLGAAARVMLAQEPRVSGRDGDGGGWGRQRGSIVNVASILGLRGKAAAPAYAASKHAVVGLTRSAAAAHARDGLRVNAVCPGYTDTPMLTADAAVHEALAGTVAETPMGRWARPEEIADGVLFLAGGRSSFVTGTTLTVDGGYTAE</sequence>
<dbReference type="InterPro" id="IPR036291">
    <property type="entry name" value="NAD(P)-bd_dom_sf"/>
</dbReference>
<keyword evidence="3" id="KW-0560">Oxidoreductase</keyword>
<evidence type="ECO:0000256" key="1">
    <source>
        <dbReference type="ARBA" id="ARBA00006484"/>
    </source>
</evidence>
<name>A0A8K0IZ25_9HYPO</name>
<dbReference type="GO" id="GO:0016491">
    <property type="term" value="F:oxidoreductase activity"/>
    <property type="evidence" value="ECO:0007669"/>
    <property type="project" value="UniProtKB-KW"/>
</dbReference>